<dbReference type="Pfam" id="PF13558">
    <property type="entry name" value="SbcC_Walker_B"/>
    <property type="match status" value="1"/>
</dbReference>
<dbReference type="NCBIfam" id="TIGR02680">
    <property type="entry name" value="TIGR02680 family protein"/>
    <property type="match status" value="1"/>
</dbReference>
<proteinExistence type="predicted"/>
<organism evidence="1 2">
    <name type="scientific">Cryobacterium frigoriphilum</name>
    <dbReference type="NCBI Taxonomy" id="1259150"/>
    <lineage>
        <taxon>Bacteria</taxon>
        <taxon>Bacillati</taxon>
        <taxon>Actinomycetota</taxon>
        <taxon>Actinomycetes</taxon>
        <taxon>Micrococcales</taxon>
        <taxon>Microbacteriaceae</taxon>
        <taxon>Cryobacterium</taxon>
    </lineage>
</organism>
<dbReference type="InterPro" id="IPR027417">
    <property type="entry name" value="P-loop_NTPase"/>
</dbReference>
<dbReference type="Proteomes" id="UP000297447">
    <property type="component" value="Unassembled WGS sequence"/>
</dbReference>
<sequence length="1361" mass="146786">MNIAIVTDLAANARAAAFKDRFRLVRAGIVNVHKFANVEFACEGGRVVFRGPNGSGKSRGMDMLFPFLLTGDRRKMGSGSSGAVTIDSLMRVMLGKDSNRVGYVWAEYVNRDGDYRTVGAYFKYSRNTNNSDVHFFITPLRVGYDLRLLDDTRHPLPRAQLGELVGSHNITQQGTEHWTRVAQQLYGVTDDAGRTRLSAAFAVMYNLRSPDFGAKYRPKDVTRLLTDSLPPMPDATIRAAGLSLDNLQDTREQQHDIEEASRHASEALHVYRGYVTTVLLTETQRLTEAVNSADTAATVERDARDHEAAAKARFRQKLKDARELGEQISQLGARKSALEQSSAYQNAVMFMDRRGTVAALKSEAASELRSWWRLFDSVNAAVVRASTAADSAAEAGNSVAGAVRAAGARAVDAGLPHALPAVSASVEAGATRQITVRRTVDDDLTDRVSAGTPTVTITPPNLLPVTDQHVLLRTEADAKWVVAGARLATAQQLIRDERAVGSLERDAQKADVAAGGARDAAIATARQADTARHTLAHAWTGWVRNPATVALLGEVNWAQTTLAGILSDGALPPMKELDGVADSVAADALDRVAVTVEKIRHRRSALALEQTELSAEQEALQNSMAPEPERQPWVTVADGHAFWEMVDFQPGVPDHVQNAVESALRTSGILTATVTREGVQPVTGELIVCARGTVAARPLSEVLSADPAAPVVAQILERIGFNDPDLPLSIQEDGSWRAGLLAGRSPVTTARHIGATAQERARVARLILISARLNELDSLLADCDVDASDAAALRAAIRAHVRAAPTATAVIQADTAKNAAGKTADALWQAATAAKGEAVTARTAWDDREAIHRRACHHAELPATEPALQESVQQLNSTMEACDTALTRIGALTRKLRVFDVAEGDVNTEIAAADSQLLVANQAGERWRTEAAVIRELEATIGATAEQVITELATVETMLGTATTEKNTTDGQVTEAAGRHGTAVAAVDTATDRAVAATASAAGAAAHVQAVLRLPGVIDAVTGDAAPDDQGPPADLVRWLRTNVAKQRTVSIDDVHAAVDTLRDNVAQMFEVHRPTTHGVLLVELTGGEGTHALPAAAGDLARRAETGRQAIIQSEAEVFQRFIVDGVANDMRKTIRLAEETIRDTSVRVSRHRTSNGIGVRLRFAGKDDVTDAVNRIRKLVAIADQVRSAAESDELSDLLRQTVEDAYNLNRAEGYAKALSDSLDYRSWYSVEPVVLGPNEKQERTLKGAKLSEGELRYVTYLALISALDSHLSALPEIAPRLILLDDAFAMVDDHGRRILTSILVERDIDFMMTGFDLWLHYGNVGSLDEYEIRSTGEDSPTTAIRYHWDGQRHHLRDV</sequence>
<evidence type="ECO:0000313" key="1">
    <source>
        <dbReference type="EMBL" id="TFD49620.1"/>
    </source>
</evidence>
<dbReference type="RefSeq" id="WP_134519639.1">
    <property type="nucleotide sequence ID" value="NZ_SOHE01000048.1"/>
</dbReference>
<reference evidence="1 2" key="1">
    <citation type="submission" date="2019-03" db="EMBL/GenBank/DDBJ databases">
        <title>Genomics of glacier-inhabiting Cryobacterium strains.</title>
        <authorList>
            <person name="Liu Q."/>
            <person name="Xin Y.-H."/>
        </authorList>
    </citation>
    <scope>NUCLEOTIDE SEQUENCE [LARGE SCALE GENOMIC DNA]</scope>
    <source>
        <strain evidence="1 2">Hh14</strain>
    </source>
</reference>
<dbReference type="OrthoDB" id="8527901at2"/>
<comment type="caution">
    <text evidence="1">The sequence shown here is derived from an EMBL/GenBank/DDBJ whole genome shotgun (WGS) entry which is preliminary data.</text>
</comment>
<name>A0A4R8ZZQ9_9MICO</name>
<accession>A0A4R8ZZQ9</accession>
<dbReference type="InterPro" id="IPR013496">
    <property type="entry name" value="CHP02680"/>
</dbReference>
<protein>
    <submittedName>
        <fullName evidence="1">TIGR02680 family protein</fullName>
    </submittedName>
</protein>
<dbReference type="SUPFAM" id="SSF52540">
    <property type="entry name" value="P-loop containing nucleoside triphosphate hydrolases"/>
    <property type="match status" value="1"/>
</dbReference>
<keyword evidence="2" id="KW-1185">Reference proteome</keyword>
<dbReference type="EMBL" id="SOHE01000048">
    <property type="protein sequence ID" value="TFD49620.1"/>
    <property type="molecule type" value="Genomic_DNA"/>
</dbReference>
<evidence type="ECO:0000313" key="2">
    <source>
        <dbReference type="Proteomes" id="UP000297447"/>
    </source>
</evidence>
<gene>
    <name evidence="1" type="ORF">E3T55_11120</name>
</gene>